<dbReference type="PANTHER" id="PTHR22899:SF0">
    <property type="entry name" value="F-BOX ASSOCIATED DOMAIN-CONTAINING PROTEIN-RELATED"/>
    <property type="match status" value="1"/>
</dbReference>
<dbReference type="RefSeq" id="XP_003088648.2">
    <property type="nucleotide sequence ID" value="XM_003088600.2"/>
</dbReference>
<proteinExistence type="predicted"/>
<evidence type="ECO:0000313" key="2">
    <source>
        <dbReference type="EMBL" id="KAF1760315.1"/>
    </source>
</evidence>
<dbReference type="Pfam" id="PF07735">
    <property type="entry name" value="FBA_2"/>
    <property type="match status" value="1"/>
</dbReference>
<dbReference type="InterPro" id="IPR053222">
    <property type="entry name" value="Zygotic_Embryogenesis-Asso"/>
</dbReference>
<gene>
    <name evidence="2" type="ORF">GCK72_008563</name>
</gene>
<dbReference type="GeneID" id="9805978"/>
<dbReference type="PANTHER" id="PTHR22899">
    <property type="entry name" value="CYCLIN-RELATED F-BOX FAMILY"/>
    <property type="match status" value="1"/>
</dbReference>
<protein>
    <recommendedName>
        <fullName evidence="1">F-box domain-containing protein</fullName>
    </recommendedName>
</protein>
<dbReference type="EMBL" id="WUAV01000003">
    <property type="protein sequence ID" value="KAF1760315.1"/>
    <property type="molecule type" value="Genomic_DNA"/>
</dbReference>
<dbReference type="PROSITE" id="PS50181">
    <property type="entry name" value="FBOX"/>
    <property type="match status" value="1"/>
</dbReference>
<dbReference type="AlphaFoldDB" id="A0A6A5H0C6"/>
<dbReference type="Pfam" id="PF00646">
    <property type="entry name" value="F-box"/>
    <property type="match status" value="1"/>
</dbReference>
<dbReference type="CTD" id="9805978"/>
<comment type="caution">
    <text evidence="2">The sequence shown here is derived from an EMBL/GenBank/DDBJ whole genome shotgun (WGS) entry which is preliminary data.</text>
</comment>
<name>A0A6A5H0C6_CAERE</name>
<dbReference type="InterPro" id="IPR036047">
    <property type="entry name" value="F-box-like_dom_sf"/>
</dbReference>
<dbReference type="InterPro" id="IPR012885">
    <property type="entry name" value="F-box_Sdz-33"/>
</dbReference>
<dbReference type="Proteomes" id="UP000483820">
    <property type="component" value="Chromosome III"/>
</dbReference>
<dbReference type="SUPFAM" id="SSF81383">
    <property type="entry name" value="F-box domain"/>
    <property type="match status" value="1"/>
</dbReference>
<dbReference type="KEGG" id="crq:GCK72_008563"/>
<organism evidence="2 3">
    <name type="scientific">Caenorhabditis remanei</name>
    <name type="common">Caenorhabditis vulgaris</name>
    <dbReference type="NCBI Taxonomy" id="31234"/>
    <lineage>
        <taxon>Eukaryota</taxon>
        <taxon>Metazoa</taxon>
        <taxon>Ecdysozoa</taxon>
        <taxon>Nematoda</taxon>
        <taxon>Chromadorea</taxon>
        <taxon>Rhabditida</taxon>
        <taxon>Rhabditina</taxon>
        <taxon>Rhabditomorpha</taxon>
        <taxon>Rhabditoidea</taxon>
        <taxon>Rhabditidae</taxon>
        <taxon>Peloderinae</taxon>
        <taxon>Caenorhabditis</taxon>
    </lineage>
</organism>
<evidence type="ECO:0000259" key="1">
    <source>
        <dbReference type="PROSITE" id="PS50181"/>
    </source>
</evidence>
<accession>A0A6A5H0C6</accession>
<feature type="domain" description="F-box" evidence="1">
    <location>
        <begin position="4"/>
        <end position="55"/>
    </location>
</feature>
<sequence length="322" mass="37395">MKPTFPLFRLPENVIVHVLQNMYTDELLIISLVSTKFKSLVTSLGLRASNIYIAFSHKIFLDVNFGIFGWNLIFSNDSNDQNAEFDITRPVSAFTFFLHKNFQPLTPFNFSDWLDHILTVFCYTKPLAVEFEPGSERFEMELLKNTLKHVNSLAITAGVTDIRAKEILKSFKDLNELTLGSNPFEDTCEVQKFFIQNLKSIGFQDVYSLDDMLLVNSERSDLYHPISQKQFNRFLKHWIRGSNPRLQLMFLSINNSDSVSREVLLKGIHCVDVAKEVQVEICRKHRIESDRMVRIRRKDGTTAVIATEDFQNVFYICFIAYY</sequence>
<evidence type="ECO:0000313" key="3">
    <source>
        <dbReference type="Proteomes" id="UP000483820"/>
    </source>
</evidence>
<dbReference type="InterPro" id="IPR001810">
    <property type="entry name" value="F-box_dom"/>
</dbReference>
<reference evidence="2 3" key="1">
    <citation type="submission" date="2019-12" db="EMBL/GenBank/DDBJ databases">
        <title>Chromosome-level assembly of the Caenorhabditis remanei genome.</title>
        <authorList>
            <person name="Teterina A.A."/>
            <person name="Willis J.H."/>
            <person name="Phillips P.C."/>
        </authorList>
    </citation>
    <scope>NUCLEOTIDE SEQUENCE [LARGE SCALE GENOMIC DNA]</scope>
    <source>
        <strain evidence="2 3">PX506</strain>
        <tissue evidence="2">Whole organism</tissue>
    </source>
</reference>